<comment type="similarity">
    <text evidence="2">Belongs to the SAM50/omp85 family.</text>
</comment>
<keyword evidence="5" id="KW-0472">Membrane</keyword>
<protein>
    <submittedName>
        <fullName evidence="8">Outer membrane omp85 family protein</fullName>
    </submittedName>
</protein>
<evidence type="ECO:0000313" key="8">
    <source>
        <dbReference type="EMBL" id="KOO21762.1"/>
    </source>
</evidence>
<dbReference type="Proteomes" id="UP000037460">
    <property type="component" value="Unassembled WGS sequence"/>
</dbReference>
<name>A0A0M0J601_9EUKA</name>
<dbReference type="InterPro" id="IPR039910">
    <property type="entry name" value="D15-like"/>
</dbReference>
<gene>
    <name evidence="8" type="ORF">Ctob_001076</name>
</gene>
<evidence type="ECO:0000259" key="7">
    <source>
        <dbReference type="Pfam" id="PF01103"/>
    </source>
</evidence>
<keyword evidence="9" id="KW-1185">Reference proteome</keyword>
<reference evidence="9" key="1">
    <citation type="journal article" date="2015" name="PLoS Genet.">
        <title>Genome Sequence and Transcriptome Analyses of Chrysochromulina tobin: Metabolic Tools for Enhanced Algal Fitness in the Prominent Order Prymnesiales (Haptophyceae).</title>
        <authorList>
            <person name="Hovde B.T."/>
            <person name="Deodato C.R."/>
            <person name="Hunsperger H.M."/>
            <person name="Ryken S.A."/>
            <person name="Yost W."/>
            <person name="Jha R.K."/>
            <person name="Patterson J."/>
            <person name="Monnat R.J. Jr."/>
            <person name="Barlow S.B."/>
            <person name="Starkenburg S.R."/>
            <person name="Cattolico R.A."/>
        </authorList>
    </citation>
    <scope>NUCLEOTIDE SEQUENCE</scope>
    <source>
        <strain evidence="9">CCMP291</strain>
    </source>
</reference>
<dbReference type="Gene3D" id="2.40.160.50">
    <property type="entry name" value="membrane protein fhac: a member of the omp85/tpsb transporter family"/>
    <property type="match status" value="1"/>
</dbReference>
<evidence type="ECO:0000256" key="1">
    <source>
        <dbReference type="ARBA" id="ARBA00004374"/>
    </source>
</evidence>
<evidence type="ECO:0000256" key="2">
    <source>
        <dbReference type="ARBA" id="ARBA00010913"/>
    </source>
</evidence>
<dbReference type="OrthoDB" id="1724197at2759"/>
<evidence type="ECO:0000256" key="4">
    <source>
        <dbReference type="ARBA" id="ARBA00022692"/>
    </source>
</evidence>
<feature type="region of interest" description="Disordered" evidence="6">
    <location>
        <begin position="347"/>
        <end position="374"/>
    </location>
</feature>
<sequence>MGTQLEHPVAVRRMRVRGLQKTHESVVRQELASLNKARTLGELHQGCLAVAGALQSLGIFDSADLLMDTAQGATPHGAALVDIVCTVTEKKRLTSASTMVATQSSENTMEAKVAVRNQLGRAEIFEAQMEMGQQKSSSFKLSAVRPRWMGQDAQLSADVSKQAISHIKHSSFVQKLLGASASVRVGSAGAAGGRHELTYALELRDVCRLTPHTASWAILQQRGQSLKSSLSHSYARSTVDHPLVDHPLVPTSGALLRLHTELAGLAPFPLGDARFVKSTFTAAAFTPLMANGRLTASVQVHAGVLLPLGGLFGGLLGGPTESHICDRFFCGGPGSLWGFRTRGVGPRDERHSLASPAASAAEPTAAAPKKPPSISSHDALGGDLLGVATASLSTTLPGNLAKSDGHAHIFASVGGLQGLAAVRAAGSVVPSLRASVGAGVALPTPLGRLELNMVHVLRKAPSDASVGNGLQLGVTAGFS</sequence>
<dbReference type="AlphaFoldDB" id="A0A0M0J601"/>
<accession>A0A0M0J601</accession>
<keyword evidence="4" id="KW-0812">Transmembrane</keyword>
<evidence type="ECO:0000256" key="5">
    <source>
        <dbReference type="ARBA" id="ARBA00023136"/>
    </source>
</evidence>
<dbReference type="GO" id="GO:0005741">
    <property type="term" value="C:mitochondrial outer membrane"/>
    <property type="evidence" value="ECO:0007669"/>
    <property type="project" value="UniProtKB-SubCell"/>
</dbReference>
<comment type="subcellular location">
    <subcellularLocation>
        <location evidence="1">Mitochondrion outer membrane</location>
        <topology evidence="1">Multi-pass membrane protein</topology>
    </subcellularLocation>
</comment>
<keyword evidence="3" id="KW-1134">Transmembrane beta strand</keyword>
<dbReference type="PANTHER" id="PTHR12815">
    <property type="entry name" value="SORTING AND ASSEMBLY MACHINERY SAMM50 PROTEIN FAMILY MEMBER"/>
    <property type="match status" value="1"/>
</dbReference>
<dbReference type="InterPro" id="IPR000184">
    <property type="entry name" value="Bac_surfAg_D15"/>
</dbReference>
<dbReference type="Pfam" id="PF01103">
    <property type="entry name" value="Omp85"/>
    <property type="match status" value="1"/>
</dbReference>
<comment type="caution">
    <text evidence="8">The sequence shown here is derived from an EMBL/GenBank/DDBJ whole genome shotgun (WGS) entry which is preliminary data.</text>
</comment>
<feature type="compositionally biased region" description="Low complexity" evidence="6">
    <location>
        <begin position="354"/>
        <end position="374"/>
    </location>
</feature>
<dbReference type="EMBL" id="JWZX01003336">
    <property type="protein sequence ID" value="KOO21762.1"/>
    <property type="molecule type" value="Genomic_DNA"/>
</dbReference>
<evidence type="ECO:0000256" key="6">
    <source>
        <dbReference type="SAM" id="MobiDB-lite"/>
    </source>
</evidence>
<evidence type="ECO:0000256" key="3">
    <source>
        <dbReference type="ARBA" id="ARBA00022452"/>
    </source>
</evidence>
<dbReference type="PANTHER" id="PTHR12815:SF18">
    <property type="entry name" value="SORTING AND ASSEMBLY MACHINERY COMPONENT 50 HOMOLOG"/>
    <property type="match status" value="1"/>
</dbReference>
<feature type="domain" description="Bacterial surface antigen (D15)" evidence="7">
    <location>
        <begin position="117"/>
        <end position="463"/>
    </location>
</feature>
<evidence type="ECO:0000313" key="9">
    <source>
        <dbReference type="Proteomes" id="UP000037460"/>
    </source>
</evidence>
<organism evidence="8 9">
    <name type="scientific">Chrysochromulina tobinii</name>
    <dbReference type="NCBI Taxonomy" id="1460289"/>
    <lineage>
        <taxon>Eukaryota</taxon>
        <taxon>Haptista</taxon>
        <taxon>Haptophyta</taxon>
        <taxon>Prymnesiophyceae</taxon>
        <taxon>Prymnesiales</taxon>
        <taxon>Chrysochromulinaceae</taxon>
        <taxon>Chrysochromulina</taxon>
    </lineage>
</organism>
<proteinExistence type="inferred from homology"/>